<evidence type="ECO:0008006" key="4">
    <source>
        <dbReference type="Google" id="ProtNLM"/>
    </source>
</evidence>
<evidence type="ECO:0000313" key="2">
    <source>
        <dbReference type="EMBL" id="OGM64841.1"/>
    </source>
</evidence>
<feature type="transmembrane region" description="Helical" evidence="1">
    <location>
        <begin position="536"/>
        <end position="555"/>
    </location>
</feature>
<organism evidence="2 3">
    <name type="scientific">Candidatus Woesebacteria bacterium RIFCSPLOWO2_01_FULL_39_25</name>
    <dbReference type="NCBI Taxonomy" id="1802521"/>
    <lineage>
        <taxon>Bacteria</taxon>
        <taxon>Candidatus Woeseibacteriota</taxon>
    </lineage>
</organism>
<dbReference type="STRING" id="1802521.A2893_04275"/>
<feature type="transmembrane region" description="Helical" evidence="1">
    <location>
        <begin position="379"/>
        <end position="397"/>
    </location>
</feature>
<keyword evidence="1" id="KW-0812">Transmembrane</keyword>
<feature type="transmembrane region" description="Helical" evidence="1">
    <location>
        <begin position="52"/>
        <end position="74"/>
    </location>
</feature>
<comment type="caution">
    <text evidence="2">The sequence shown here is derived from an EMBL/GenBank/DDBJ whole genome shotgun (WGS) entry which is preliminary data.</text>
</comment>
<dbReference type="Proteomes" id="UP000176725">
    <property type="component" value="Unassembled WGS sequence"/>
</dbReference>
<feature type="transmembrane region" description="Helical" evidence="1">
    <location>
        <begin position="147"/>
        <end position="176"/>
    </location>
</feature>
<feature type="transmembrane region" description="Helical" evidence="1">
    <location>
        <begin position="260"/>
        <end position="279"/>
    </location>
</feature>
<evidence type="ECO:0000256" key="1">
    <source>
        <dbReference type="SAM" id="Phobius"/>
    </source>
</evidence>
<keyword evidence="1" id="KW-0472">Membrane</keyword>
<evidence type="ECO:0000313" key="3">
    <source>
        <dbReference type="Proteomes" id="UP000176725"/>
    </source>
</evidence>
<reference evidence="2 3" key="1">
    <citation type="journal article" date="2016" name="Nat. Commun.">
        <title>Thousands of microbial genomes shed light on interconnected biogeochemical processes in an aquifer system.</title>
        <authorList>
            <person name="Anantharaman K."/>
            <person name="Brown C.T."/>
            <person name="Hug L.A."/>
            <person name="Sharon I."/>
            <person name="Castelle C.J."/>
            <person name="Probst A.J."/>
            <person name="Thomas B.C."/>
            <person name="Singh A."/>
            <person name="Wilkins M.J."/>
            <person name="Karaoz U."/>
            <person name="Brodie E.L."/>
            <person name="Williams K.H."/>
            <person name="Hubbard S.S."/>
            <person name="Banfield J.F."/>
        </authorList>
    </citation>
    <scope>NUCLEOTIDE SEQUENCE [LARGE SCALE GENOMIC DNA]</scope>
</reference>
<name>A0A1F8BL85_9BACT</name>
<feature type="transmembrane region" description="Helical" evidence="1">
    <location>
        <begin position="223"/>
        <end position="240"/>
    </location>
</feature>
<accession>A0A1F8BL85</accession>
<protein>
    <recommendedName>
        <fullName evidence="4">Membrane protein 6-pyruvoyl-tetrahydropterin synthase-related domain-containing protein</fullName>
    </recommendedName>
</protein>
<dbReference type="EMBL" id="MGHH01000007">
    <property type="protein sequence ID" value="OGM64841.1"/>
    <property type="molecule type" value="Genomic_DNA"/>
</dbReference>
<feature type="transmembrane region" description="Helical" evidence="1">
    <location>
        <begin position="299"/>
        <end position="316"/>
    </location>
</feature>
<proteinExistence type="predicted"/>
<feature type="transmembrane region" description="Helical" evidence="1">
    <location>
        <begin position="188"/>
        <end position="211"/>
    </location>
</feature>
<feature type="transmembrane region" description="Helical" evidence="1">
    <location>
        <begin position="336"/>
        <end position="359"/>
    </location>
</feature>
<feature type="transmembrane region" description="Helical" evidence="1">
    <location>
        <begin position="86"/>
        <end position="106"/>
    </location>
</feature>
<sequence length="563" mass="64807">MHDDLQMMRQLQMEKCFLDGQIPCRWVPDMGYGFGFPLFNFYPPLPYLIGEIFRLIGFSFVNTVKLTFALSIIASGYAMYFLAKKFFGTLGGVLSAIFYIWAPYHAVDVYVRGAMNEAWALVFFPLIFLFSYQLITSHKSQITKNVVLLAFSYSALFTSHNLMVLIFTPFFGIWVFLHLWREGGWSRLPQLVISGIWAFGLAAFFTLPALIENQFTQVKSQLVGYYDYTAHFVSLRQLFISRFWGYGPSVWVEAEDRMSFQIGHVHWILALVIGVLLLVRGIRKIREIGVIREFKTDRLLLVSGFMLLVGWFSAYMTHLKSIWIYQAIPQLGYIQFSWRFLTLVIFAFSFIAGVIPGILSDWKSKRGFLVKLFATPPQILISLLLIILLVILNWNYFRPEYGKMGTLTDEQKFSGAAWELQQTAGIYDYLPLLAKTAPKEPQKTLAEVMGGKGTISGMKQGTHWVKFDANIDSDETLVRIGTLHFPGWRVFLKDDSNIKEVGIFIPNEEEWGRMWIKLPKGKHLVYIQFYNTPIRTLANIVSIISFALVLIYPAFKNRVQFKS</sequence>
<dbReference type="AlphaFoldDB" id="A0A1F8BL85"/>
<keyword evidence="1" id="KW-1133">Transmembrane helix</keyword>
<gene>
    <name evidence="2" type="ORF">A2893_04275</name>
</gene>
<feature type="transmembrane region" description="Helical" evidence="1">
    <location>
        <begin position="118"/>
        <end position="135"/>
    </location>
</feature>